<organism evidence="1 2">
    <name type="scientific">Flavivirga amylovorans</name>
    <dbReference type="NCBI Taxonomy" id="870486"/>
    <lineage>
        <taxon>Bacteria</taxon>
        <taxon>Pseudomonadati</taxon>
        <taxon>Bacteroidota</taxon>
        <taxon>Flavobacteriia</taxon>
        <taxon>Flavobacteriales</taxon>
        <taxon>Flavobacteriaceae</taxon>
        <taxon>Flavivirga</taxon>
    </lineage>
</organism>
<dbReference type="PROSITE" id="PS51257">
    <property type="entry name" value="PROKAR_LIPOPROTEIN"/>
    <property type="match status" value="1"/>
</dbReference>
<keyword evidence="2" id="KW-1185">Reference proteome</keyword>
<name>A0ABT8WX06_9FLAO</name>
<dbReference type="Gene3D" id="2.115.10.20">
    <property type="entry name" value="Glycosyl hydrolase domain, family 43"/>
    <property type="match status" value="2"/>
</dbReference>
<protein>
    <recommendedName>
        <fullName evidence="3">Glycosyl hydrolase family 43</fullName>
    </recommendedName>
</protein>
<dbReference type="RefSeq" id="WP_303280716.1">
    <property type="nucleotide sequence ID" value="NZ_BAABCZ010000016.1"/>
</dbReference>
<proteinExistence type="predicted"/>
<dbReference type="InterPro" id="IPR023296">
    <property type="entry name" value="Glyco_hydro_beta-prop_sf"/>
</dbReference>
<comment type="caution">
    <text evidence="1">The sequence shown here is derived from an EMBL/GenBank/DDBJ whole genome shotgun (WGS) entry which is preliminary data.</text>
</comment>
<evidence type="ECO:0000313" key="2">
    <source>
        <dbReference type="Proteomes" id="UP001176891"/>
    </source>
</evidence>
<gene>
    <name evidence="1" type="ORF">Q4Q39_02155</name>
</gene>
<evidence type="ECO:0000313" key="1">
    <source>
        <dbReference type="EMBL" id="MDO5986195.1"/>
    </source>
</evidence>
<dbReference type="Proteomes" id="UP001176891">
    <property type="component" value="Unassembled WGS sequence"/>
</dbReference>
<dbReference type="EMBL" id="JAUOEM010000001">
    <property type="protein sequence ID" value="MDO5986195.1"/>
    <property type="molecule type" value="Genomic_DNA"/>
</dbReference>
<evidence type="ECO:0008006" key="3">
    <source>
        <dbReference type="Google" id="ProtNLM"/>
    </source>
</evidence>
<accession>A0ABT8WX06</accession>
<sequence>MNKLLIIVLSFLVLIGCKNENKKGVVQVEHQQEEKQKSLVDFFLPMEPQGELISEGIWGAENVLPRDVKNGLEDPKLEKWCYWDGRIVKDDAGKYHMYASKWNQSYNHSDGWHIGSKGMHAVSDNIMGPYEDKGLTWPNWKDGIGHNVIGLRMHDDRYAVVTSELTPGEIFVSDNPNGPFELLGPIKVEDPNGFGMGLARYSNPEQPHYGNMSNVKVMLRPDGKYMIIARSTAPMISENGILGPYKIMGDRIYKKYPNLPQTRNEDPTIWHSGGLYHIVYNHWPTKTSHHFTSKDGIKDWVYRGIAFKKGESKIFKYTDGTINDWQFIERPTAYVEDGHVTHFIFSVIDVKKGQDRGNDNHASKIVVVPFDGEAFDKYMQDLVSVE</sequence>
<reference evidence="1" key="1">
    <citation type="submission" date="2023-07" db="EMBL/GenBank/DDBJ databases">
        <title>Two novel species in the genus Flavivirga.</title>
        <authorList>
            <person name="Kwon K."/>
        </authorList>
    </citation>
    <scope>NUCLEOTIDE SEQUENCE</scope>
    <source>
        <strain evidence="1">KACC 14157</strain>
    </source>
</reference>
<dbReference type="SUPFAM" id="SSF75005">
    <property type="entry name" value="Arabinanase/levansucrase/invertase"/>
    <property type="match status" value="2"/>
</dbReference>